<evidence type="ECO:0000259" key="2">
    <source>
        <dbReference type="Pfam" id="PF07727"/>
    </source>
</evidence>
<accession>A0A2N9FCS2</accession>
<dbReference type="EMBL" id="OIVN01000740">
    <property type="protein sequence ID" value="SPC84895.1"/>
    <property type="molecule type" value="Genomic_DNA"/>
</dbReference>
<reference evidence="3" key="1">
    <citation type="submission" date="2018-02" db="EMBL/GenBank/DDBJ databases">
        <authorList>
            <person name="Cohen D.B."/>
            <person name="Kent A.D."/>
        </authorList>
    </citation>
    <scope>NUCLEOTIDE SEQUENCE</scope>
</reference>
<protein>
    <recommendedName>
        <fullName evidence="2">Reverse transcriptase Ty1/copia-type domain-containing protein</fullName>
    </recommendedName>
</protein>
<dbReference type="AlphaFoldDB" id="A0A2N9FCS2"/>
<dbReference type="Pfam" id="PF07727">
    <property type="entry name" value="RVT_2"/>
    <property type="match status" value="1"/>
</dbReference>
<name>A0A2N9FCS2_FAGSY</name>
<dbReference type="PANTHER" id="PTHR11439">
    <property type="entry name" value="GAG-POL-RELATED RETROTRANSPOSON"/>
    <property type="match status" value="1"/>
</dbReference>
<dbReference type="SUPFAM" id="SSF56672">
    <property type="entry name" value="DNA/RNA polymerases"/>
    <property type="match status" value="1"/>
</dbReference>
<proteinExistence type="predicted"/>
<sequence length="497" mass="55995">MVTRSKNHITKPKLPLDGMIRYPLPKAFLAVAHSSISEPEPTSFTTTAKSHAWHQAMHLEFDALLQNQTWTLVPSHPSQNLIGWKWVFRVKHNTDGSVEQHKARLVAKGFHQQSGVDYDETYSPVIKSTTVRTMLSIAISSGWSLRQIDIQNAILHGNLSKEVFMSQPPRYQHPLYPNHVYSSLFIYKTKSLTMYIWIYVDDIIITSSQPVAIDDLLHSLTHDFAVKDLGTLNFFLGVEVISNPHGILLSQHRYIMDLLLRTKMSEAKPIITPMASTTSLSAFEGEPFTDHTLYRSTVGALQYLALTRPNIAFTAGSRDDHRSTGSYCIFLGNNLISWSCKKQAIVACSSTKAEYKALANAAVEVKWLHSILHELGQLPSSSLVLWCDNIGATYLSANPVFHARTKHIEIDFYFVRDMVAPKTLLVRFVSTHDQLADFLTKPLSSPQFVLLRSKLNVIPIPLDLRGSVKDIPQSNSNQVVKEDKVQEDTDKEHLPIK</sequence>
<dbReference type="InterPro" id="IPR043502">
    <property type="entry name" value="DNA/RNA_pol_sf"/>
</dbReference>
<dbReference type="InterPro" id="IPR013103">
    <property type="entry name" value="RVT_2"/>
</dbReference>
<feature type="region of interest" description="Disordered" evidence="1">
    <location>
        <begin position="473"/>
        <end position="497"/>
    </location>
</feature>
<feature type="domain" description="Reverse transcriptase Ty1/copia-type" evidence="2">
    <location>
        <begin position="67"/>
        <end position="181"/>
    </location>
</feature>
<dbReference type="PANTHER" id="PTHR11439:SF467">
    <property type="entry name" value="INTEGRASE CATALYTIC DOMAIN-CONTAINING PROTEIN"/>
    <property type="match status" value="1"/>
</dbReference>
<evidence type="ECO:0000256" key="1">
    <source>
        <dbReference type="SAM" id="MobiDB-lite"/>
    </source>
</evidence>
<organism evidence="3">
    <name type="scientific">Fagus sylvatica</name>
    <name type="common">Beechnut</name>
    <dbReference type="NCBI Taxonomy" id="28930"/>
    <lineage>
        <taxon>Eukaryota</taxon>
        <taxon>Viridiplantae</taxon>
        <taxon>Streptophyta</taxon>
        <taxon>Embryophyta</taxon>
        <taxon>Tracheophyta</taxon>
        <taxon>Spermatophyta</taxon>
        <taxon>Magnoliopsida</taxon>
        <taxon>eudicotyledons</taxon>
        <taxon>Gunneridae</taxon>
        <taxon>Pentapetalae</taxon>
        <taxon>rosids</taxon>
        <taxon>fabids</taxon>
        <taxon>Fagales</taxon>
        <taxon>Fagaceae</taxon>
        <taxon>Fagus</taxon>
    </lineage>
</organism>
<feature type="compositionally biased region" description="Basic and acidic residues" evidence="1">
    <location>
        <begin position="480"/>
        <end position="497"/>
    </location>
</feature>
<evidence type="ECO:0000313" key="3">
    <source>
        <dbReference type="EMBL" id="SPC84895.1"/>
    </source>
</evidence>
<dbReference type="CDD" id="cd09272">
    <property type="entry name" value="RNase_HI_RT_Ty1"/>
    <property type="match status" value="1"/>
</dbReference>
<gene>
    <name evidence="3" type="ORF">FSB_LOCUS12777</name>
</gene>